<dbReference type="EMBL" id="JBHTIR010001741">
    <property type="protein sequence ID" value="MFD0852918.1"/>
    <property type="molecule type" value="Genomic_DNA"/>
</dbReference>
<dbReference type="PANTHER" id="PTHR43108:SF8">
    <property type="entry name" value="SD21168P"/>
    <property type="match status" value="1"/>
</dbReference>
<feature type="domain" description="Sulfatase N-terminal" evidence="1">
    <location>
        <begin position="5"/>
        <end position="197"/>
    </location>
</feature>
<comment type="caution">
    <text evidence="2">The sequence shown here is derived from an EMBL/GenBank/DDBJ whole genome shotgun (WGS) entry which is preliminary data.</text>
</comment>
<dbReference type="Gene3D" id="3.40.720.10">
    <property type="entry name" value="Alkaline Phosphatase, subunit A"/>
    <property type="match status" value="1"/>
</dbReference>
<evidence type="ECO:0000259" key="1">
    <source>
        <dbReference type="Pfam" id="PF00884"/>
    </source>
</evidence>
<name>A0ABW3CGT8_9ACTN</name>
<sequence>MPAKPNIIFVLTDDLSWDLVPHMPRVKAMQKAGLTFTDFFVADSLCCTSRATILTGQFPHNTGVRTNFPPNGGYHVFKERGGEQASYGPALRRTGYRTGFVGKYMNGYLPEETHGGPGPHVPPGWDAWYVGGNAYAHYNYTLNENGKLVTYGNRPRDYLTDVLADKSVRFVEQAAADSAPFFLQVSTYAPHGPFIPAPRHANVRPNV</sequence>
<feature type="non-terminal residue" evidence="2">
    <location>
        <position position="207"/>
    </location>
</feature>
<evidence type="ECO:0000313" key="2">
    <source>
        <dbReference type="EMBL" id="MFD0852918.1"/>
    </source>
</evidence>
<proteinExistence type="predicted"/>
<dbReference type="Proteomes" id="UP001597083">
    <property type="component" value="Unassembled WGS sequence"/>
</dbReference>
<dbReference type="SUPFAM" id="SSF53649">
    <property type="entry name" value="Alkaline phosphatase-like"/>
    <property type="match status" value="1"/>
</dbReference>
<gene>
    <name evidence="2" type="ORF">ACFQ07_11810</name>
</gene>
<reference evidence="3" key="1">
    <citation type="journal article" date="2019" name="Int. J. Syst. Evol. Microbiol.">
        <title>The Global Catalogue of Microorganisms (GCM) 10K type strain sequencing project: providing services to taxonomists for standard genome sequencing and annotation.</title>
        <authorList>
            <consortium name="The Broad Institute Genomics Platform"/>
            <consortium name="The Broad Institute Genome Sequencing Center for Infectious Disease"/>
            <person name="Wu L."/>
            <person name="Ma J."/>
        </authorList>
    </citation>
    <scope>NUCLEOTIDE SEQUENCE [LARGE SCALE GENOMIC DNA]</scope>
    <source>
        <strain evidence="3">JCM 31696</strain>
    </source>
</reference>
<protein>
    <submittedName>
        <fullName evidence="2">Sulfatase-like hydrolase/transferase</fullName>
    </submittedName>
</protein>
<dbReference type="PANTHER" id="PTHR43108">
    <property type="entry name" value="N-ACETYLGLUCOSAMINE-6-SULFATASE FAMILY MEMBER"/>
    <property type="match status" value="1"/>
</dbReference>
<dbReference type="InterPro" id="IPR017850">
    <property type="entry name" value="Alkaline_phosphatase_core_sf"/>
</dbReference>
<keyword evidence="3" id="KW-1185">Reference proteome</keyword>
<dbReference type="Pfam" id="PF00884">
    <property type="entry name" value="Sulfatase"/>
    <property type="match status" value="1"/>
</dbReference>
<organism evidence="2 3">
    <name type="scientific">Actinomadura adrarensis</name>
    <dbReference type="NCBI Taxonomy" id="1819600"/>
    <lineage>
        <taxon>Bacteria</taxon>
        <taxon>Bacillati</taxon>
        <taxon>Actinomycetota</taxon>
        <taxon>Actinomycetes</taxon>
        <taxon>Streptosporangiales</taxon>
        <taxon>Thermomonosporaceae</taxon>
        <taxon>Actinomadura</taxon>
    </lineage>
</organism>
<dbReference type="InterPro" id="IPR000917">
    <property type="entry name" value="Sulfatase_N"/>
</dbReference>
<evidence type="ECO:0000313" key="3">
    <source>
        <dbReference type="Proteomes" id="UP001597083"/>
    </source>
</evidence>
<accession>A0ABW3CGT8</accession>